<feature type="coiled-coil region" evidence="1">
    <location>
        <begin position="370"/>
        <end position="443"/>
    </location>
</feature>
<keyword evidence="1" id="KW-0175">Coiled coil</keyword>
<dbReference type="PANTHER" id="PTHR10337:SF6">
    <property type="entry name" value="CENTROSOMAL PROTEIN OF 152 KDA"/>
    <property type="match status" value="1"/>
</dbReference>
<feature type="region of interest" description="Disordered" evidence="2">
    <location>
        <begin position="1317"/>
        <end position="1452"/>
    </location>
</feature>
<evidence type="ECO:0000313" key="5">
    <source>
        <dbReference type="Proteomes" id="UP000261540"/>
    </source>
</evidence>
<feature type="region of interest" description="Disordered" evidence="2">
    <location>
        <begin position="1"/>
        <end position="97"/>
    </location>
</feature>
<feature type="region of interest" description="Disordered" evidence="2">
    <location>
        <begin position="1523"/>
        <end position="1596"/>
    </location>
</feature>
<feature type="coiled-coil region" evidence="1">
    <location>
        <begin position="241"/>
        <end position="331"/>
    </location>
</feature>
<feature type="compositionally biased region" description="Basic and acidic residues" evidence="2">
    <location>
        <begin position="1538"/>
        <end position="1547"/>
    </location>
</feature>
<evidence type="ECO:0000259" key="3">
    <source>
        <dbReference type="Pfam" id="PF25770"/>
    </source>
</evidence>
<dbReference type="Pfam" id="PF25770">
    <property type="entry name" value="CC_CEP63-bind_CEP152"/>
    <property type="match status" value="1"/>
</dbReference>
<feature type="compositionally biased region" description="Basic and acidic residues" evidence="2">
    <location>
        <begin position="1386"/>
        <end position="1397"/>
    </location>
</feature>
<dbReference type="GO" id="GO:0007099">
    <property type="term" value="P:centriole replication"/>
    <property type="evidence" value="ECO:0007669"/>
    <property type="project" value="TreeGrafter"/>
</dbReference>
<feature type="region of interest" description="Disordered" evidence="2">
    <location>
        <begin position="1473"/>
        <end position="1494"/>
    </location>
</feature>
<dbReference type="Proteomes" id="UP000261540">
    <property type="component" value="Unplaced"/>
</dbReference>
<evidence type="ECO:0000256" key="2">
    <source>
        <dbReference type="SAM" id="MobiDB-lite"/>
    </source>
</evidence>
<sequence>MSIDFDSAALQTQHEEEEYDQEDYAREQELQQLLTDLPDDMLEDSRDGSSPEPDNTACDGHALDGRAPATWDPRAEWNDEHAAAGETDEIEYGQDPYHGHYEYDQEAERFDGHLDQHNGWTESREEDRHYMYDHRGYAYPSMGPEESTGEGEFGQYHHTAPQREDLNYSDQASSRDHVQTFDAKGSENNRVGHLKVNYNPYQPVAQQKVFSPEAACTNGKFDQLQREFLDSTHKSADQQQIAQLQVLNRAQLRQIEDLEKKLEDSRRSLRYLEHQLAIVKDEKDGLAVSLKESGCLLEEAKERELQLQARVKALEQQVQTVADRERESTEQQRAAEVALDSLQQQMAELCRSETLARTRKQHDRDLAAMREQHEARMLTLQQRLDAQTQALEQQGEAGCRLQEQLKQLERDREAEKLERAAIINTLSQRLEESQQQCANLLQTGAIQEMNQLRIQLQQAQSAKSISDSMTRSLQEELSDLKDQITLYESAVRLQVISLESNREWEDQLSDSYVELGIKKANWKSNRCHGGSGVTSAMTSTSSRVDLTAELTTEIQRLLGSLKSKRQKISQLQEDLQQARGQAEELRVQLDRAERSALDSRVRETALEKQLEASGMAPSQEELQQLRKDREHLQDRAEKLEKLNQELKQSEEKVRAANLELCTKMREMIQELDQEKQETAARYEKTQQQFRDDVVNRVRAELTQEHAVQMEEVRRECQQEVQNLESKLADVSKEMGAVQECYIAICREKDGLEQSLRARMEEHREHENELRRQMEREKEAALAQMEAQHATARERWLREREEELQLQVEAEVALRQSEVMQAAVKKVETEWAQRLEQAGGVGGAEASERASQTEGVVQGLPHVEVETQLSTQRLELQQEAEQARAQAVREAEQRVRAELHSEQLEATRQQVSSAMREELQEEVRLLRRQLEQSRVEQDAHSKAELAACSRDKQEEVARLQARHEQEFRALLDEQRGRLEEALSLASTEAGHLRDEALRQKEADLRQLFKRREQEWEALQEARSSTERERLWEEALAEVHATLEGIRNQLLSDPEWLTQNEVQTPSSPQDSSAGGVGRLSAACLQAPCRALLCQAVAQARQQWEEINRDRLKEAQNQHEKELNGVRASASQAGEQQCGPGCADRLQRLQRQCRDLQRHLEKACRQLQQTVREHKAAVQRLKEEHEDALKKEREEILRRASDRQRPGSTDSSQPQGDGGPERQQCLQGGLEEMREQYMRAVAKIRGDMLRYIQESKARAVEMIRAEVLRERQDTARRMRKYYLTCLQELLEDSGKAQGAEKKIINAASKLAAMAKVLETPVSRKPSGRSHAALASTSKLEPIAGEEPGKAAHALSGQSPPAKDVNSQSSGPEEINQQARSLASSAGRPAAEHSGIEKNVRDLQSSSAPGVLVTSGKRKVFDGTHSKGPPNPASSLAQRPAGHVKCLPSASRPVDGTQTHVTLRRQNQEMWLAGADTRHPAESAVKPIPDKEPPVRNKGQNVWGLVGVGTRSDHQNPAFSIPSRMLKRVSNSPTPSAVSSTETEHTDDDSSHFGSWASYKNIPTTQTRPNMKPSPIAGPGGRDTEAAKTREPIPGSEGERIRRVCSKSLFSELKACQQDSGFDSPVSLLQK</sequence>
<keyword evidence="5" id="KW-1185">Reference proteome</keyword>
<feature type="region of interest" description="Disordered" evidence="2">
    <location>
        <begin position="1110"/>
        <end position="1135"/>
    </location>
</feature>
<feature type="region of interest" description="Disordered" evidence="2">
    <location>
        <begin position="1195"/>
        <end position="1221"/>
    </location>
</feature>
<dbReference type="Pfam" id="PF25769">
    <property type="entry name" value="PLK4_bind_CEP152"/>
    <property type="match status" value="1"/>
</dbReference>
<feature type="compositionally biased region" description="Basic and acidic residues" evidence="2">
    <location>
        <begin position="1110"/>
        <end position="1121"/>
    </location>
</feature>
<dbReference type="PANTHER" id="PTHR10337">
    <property type="entry name" value="SHC TRANSFORMING PROTEIN"/>
    <property type="match status" value="1"/>
</dbReference>
<feature type="coiled-coil region" evidence="1">
    <location>
        <begin position="865"/>
        <end position="935"/>
    </location>
</feature>
<dbReference type="InterPro" id="IPR051235">
    <property type="entry name" value="CEP152/SHC-Transforming"/>
</dbReference>
<feature type="compositionally biased region" description="Polar residues" evidence="2">
    <location>
        <begin position="1203"/>
        <end position="1212"/>
    </location>
</feature>
<feature type="compositionally biased region" description="Polar residues" evidence="2">
    <location>
        <begin position="1525"/>
        <end position="1537"/>
    </location>
</feature>
<reference evidence="4" key="1">
    <citation type="submission" date="2025-08" db="UniProtKB">
        <authorList>
            <consortium name="Ensembl"/>
        </authorList>
    </citation>
    <scope>IDENTIFICATION</scope>
</reference>
<dbReference type="GO" id="GO:0005813">
    <property type="term" value="C:centrosome"/>
    <property type="evidence" value="ECO:0007669"/>
    <property type="project" value="TreeGrafter"/>
</dbReference>
<evidence type="ECO:0000313" key="4">
    <source>
        <dbReference type="Ensembl" id="ENSPKIP00000011678.1"/>
    </source>
</evidence>
<organism evidence="4 5">
    <name type="scientific">Paramormyrops kingsleyae</name>
    <dbReference type="NCBI Taxonomy" id="1676925"/>
    <lineage>
        <taxon>Eukaryota</taxon>
        <taxon>Metazoa</taxon>
        <taxon>Chordata</taxon>
        <taxon>Craniata</taxon>
        <taxon>Vertebrata</taxon>
        <taxon>Euteleostomi</taxon>
        <taxon>Actinopterygii</taxon>
        <taxon>Neopterygii</taxon>
        <taxon>Teleostei</taxon>
        <taxon>Osteoglossocephala</taxon>
        <taxon>Osteoglossomorpha</taxon>
        <taxon>Osteoglossiformes</taxon>
        <taxon>Mormyridae</taxon>
        <taxon>Paramormyrops</taxon>
    </lineage>
</organism>
<feature type="compositionally biased region" description="Basic and acidic residues" evidence="2">
    <location>
        <begin position="1578"/>
        <end position="1596"/>
    </location>
</feature>
<reference evidence="4" key="2">
    <citation type="submission" date="2025-09" db="UniProtKB">
        <authorList>
            <consortium name="Ensembl"/>
        </authorList>
    </citation>
    <scope>IDENTIFICATION</scope>
</reference>
<feature type="domain" description="CEP152 CEP63 binding coiled coil" evidence="3">
    <location>
        <begin position="1227"/>
        <end position="1277"/>
    </location>
</feature>
<evidence type="ECO:0000256" key="1">
    <source>
        <dbReference type="SAM" id="Coils"/>
    </source>
</evidence>
<dbReference type="InterPro" id="IPR057659">
    <property type="entry name" value="CEP152_CC"/>
</dbReference>
<feature type="compositionally biased region" description="Basic and acidic residues" evidence="2">
    <location>
        <begin position="73"/>
        <end position="83"/>
    </location>
</feature>
<accession>A0A3B3QZX0</accession>
<dbReference type="GeneTree" id="ENSGT00950000182870"/>
<feature type="coiled-coil region" evidence="1">
    <location>
        <begin position="554"/>
        <end position="794"/>
    </location>
</feature>
<dbReference type="InterPro" id="IPR057664">
    <property type="entry name" value="CEP152_PLK4_bind"/>
</dbReference>
<protein>
    <submittedName>
        <fullName evidence="4">Centrosomal protein 152</fullName>
    </submittedName>
</protein>
<feature type="compositionally biased region" description="Polar residues" evidence="2">
    <location>
        <begin position="1361"/>
        <end position="1380"/>
    </location>
</feature>
<proteinExistence type="predicted"/>
<dbReference type="Ensembl" id="ENSPKIT00000023627.1">
    <property type="protein sequence ID" value="ENSPKIP00000011678.1"/>
    <property type="gene ID" value="ENSPKIG00000018635.1"/>
</dbReference>
<name>A0A3B3QZX0_9TELE</name>